<name>A0A183EVS6_9BILA</name>
<feature type="compositionally biased region" description="Acidic residues" evidence="1">
    <location>
        <begin position="151"/>
        <end position="162"/>
    </location>
</feature>
<feature type="region of interest" description="Disordered" evidence="1">
    <location>
        <begin position="148"/>
        <end position="175"/>
    </location>
</feature>
<accession>A0A183EVS6</accession>
<proteinExistence type="predicted"/>
<sequence>LNCSQVPVTLVDKQHARCGLCNAVVSLNRKFEKPQPGLGKPLSIQDFAVIDATLDRAANLQCIWCGMFMSSDTMAMHFSEVHPDDVEVPKCNLCLQELVINARLQEKFADEFDVSMPDEHHFKCGKYGTMHTSEARLHAAIEKRMKMREGDVEDDFEDEDVEKNEVVEASRNDSS</sequence>
<evidence type="ECO:0000313" key="2">
    <source>
        <dbReference type="WBParaSite" id="GPUH_0002509701-mRNA-1"/>
    </source>
</evidence>
<dbReference type="AlphaFoldDB" id="A0A183EVS6"/>
<dbReference type="WBParaSite" id="GPUH_0002509701-mRNA-1">
    <property type="protein sequence ID" value="GPUH_0002509701-mRNA-1"/>
    <property type="gene ID" value="GPUH_0002509701"/>
</dbReference>
<protein>
    <submittedName>
        <fullName evidence="2">C2H2-type domain-containing protein</fullName>
    </submittedName>
</protein>
<feature type="compositionally biased region" description="Basic and acidic residues" evidence="1">
    <location>
        <begin position="163"/>
        <end position="175"/>
    </location>
</feature>
<reference evidence="2" key="1">
    <citation type="submission" date="2016-06" db="UniProtKB">
        <authorList>
            <consortium name="WormBaseParasite"/>
        </authorList>
    </citation>
    <scope>IDENTIFICATION</scope>
</reference>
<evidence type="ECO:0000256" key="1">
    <source>
        <dbReference type="SAM" id="MobiDB-lite"/>
    </source>
</evidence>
<organism evidence="2">
    <name type="scientific">Gongylonema pulchrum</name>
    <dbReference type="NCBI Taxonomy" id="637853"/>
    <lineage>
        <taxon>Eukaryota</taxon>
        <taxon>Metazoa</taxon>
        <taxon>Ecdysozoa</taxon>
        <taxon>Nematoda</taxon>
        <taxon>Chromadorea</taxon>
        <taxon>Rhabditida</taxon>
        <taxon>Spirurina</taxon>
        <taxon>Spiruromorpha</taxon>
        <taxon>Spiruroidea</taxon>
        <taxon>Gongylonematidae</taxon>
        <taxon>Gongylonema</taxon>
    </lineage>
</organism>